<dbReference type="Proteomes" id="UP000230407">
    <property type="component" value="Unassembled WGS sequence"/>
</dbReference>
<dbReference type="AlphaFoldDB" id="A0A2M8LXH6"/>
<keyword evidence="2" id="KW-1185">Reference proteome</keyword>
<accession>A0A2M8LXH6</accession>
<sequence>MLAMRVQSGDLVEVEGQWQEVKAVRTQRYATGGTCVTFVFQTGPVLRFRAGDSVAIRRDGQEVS</sequence>
<dbReference type="EMBL" id="PGGW01000057">
    <property type="protein sequence ID" value="PJE96668.1"/>
    <property type="molecule type" value="Genomic_DNA"/>
</dbReference>
<gene>
    <name evidence="1" type="ORF">CUT44_16635</name>
</gene>
<protein>
    <submittedName>
        <fullName evidence="1">Uncharacterized protein</fullName>
    </submittedName>
</protein>
<dbReference type="RefSeq" id="WP_100202652.1">
    <property type="nucleotide sequence ID" value="NZ_PGGW01000057.1"/>
</dbReference>
<organism evidence="1 2">
    <name type="scientific">Streptomyces carminius</name>
    <dbReference type="NCBI Taxonomy" id="2665496"/>
    <lineage>
        <taxon>Bacteria</taxon>
        <taxon>Bacillati</taxon>
        <taxon>Actinomycetota</taxon>
        <taxon>Actinomycetes</taxon>
        <taxon>Kitasatosporales</taxon>
        <taxon>Streptomycetaceae</taxon>
        <taxon>Streptomyces</taxon>
    </lineage>
</organism>
<proteinExistence type="predicted"/>
<evidence type="ECO:0000313" key="2">
    <source>
        <dbReference type="Proteomes" id="UP000230407"/>
    </source>
</evidence>
<evidence type="ECO:0000313" key="1">
    <source>
        <dbReference type="EMBL" id="PJE96668.1"/>
    </source>
</evidence>
<name>A0A2M8LXH6_9ACTN</name>
<comment type="caution">
    <text evidence="1">The sequence shown here is derived from an EMBL/GenBank/DDBJ whole genome shotgun (WGS) entry which is preliminary data.</text>
</comment>
<reference evidence="1 2" key="1">
    <citation type="submission" date="2017-11" db="EMBL/GenBank/DDBJ databases">
        <title>Streptomyces carmine sp. nov., a novel actinomycete isolated from Sophora alopecuroides in Xinjiang, China.</title>
        <authorList>
            <person name="Wang Y."/>
            <person name="Luo X."/>
            <person name="Wan C."/>
            <person name="Zhang L."/>
        </authorList>
    </citation>
    <scope>NUCLEOTIDE SEQUENCE [LARGE SCALE GENOMIC DNA]</scope>
    <source>
        <strain evidence="1 2">TRM SA0054</strain>
    </source>
</reference>